<dbReference type="EMBL" id="JABBWD010000068">
    <property type="protein sequence ID" value="KAG1769947.1"/>
    <property type="molecule type" value="Genomic_DNA"/>
</dbReference>
<gene>
    <name evidence="1" type="ORF">EV702DRAFT_978318</name>
</gene>
<comment type="caution">
    <text evidence="1">The sequence shown here is derived from an EMBL/GenBank/DDBJ whole genome shotgun (WGS) entry which is preliminary data.</text>
</comment>
<dbReference type="AlphaFoldDB" id="A0A9P6ZKT5"/>
<organism evidence="1 2">
    <name type="scientific">Suillus placidus</name>
    <dbReference type="NCBI Taxonomy" id="48579"/>
    <lineage>
        <taxon>Eukaryota</taxon>
        <taxon>Fungi</taxon>
        <taxon>Dikarya</taxon>
        <taxon>Basidiomycota</taxon>
        <taxon>Agaricomycotina</taxon>
        <taxon>Agaricomycetes</taxon>
        <taxon>Agaricomycetidae</taxon>
        <taxon>Boletales</taxon>
        <taxon>Suillineae</taxon>
        <taxon>Suillaceae</taxon>
        <taxon>Suillus</taxon>
    </lineage>
</organism>
<dbReference type="PANTHER" id="PTHR33104">
    <property type="entry name" value="SI:DKEY-29D5.2"/>
    <property type="match status" value="1"/>
</dbReference>
<name>A0A9P6ZKT5_9AGAM</name>
<reference evidence="1" key="1">
    <citation type="journal article" date="2020" name="New Phytol.">
        <title>Comparative genomics reveals dynamic genome evolution in host specialist ectomycorrhizal fungi.</title>
        <authorList>
            <person name="Lofgren L.A."/>
            <person name="Nguyen N.H."/>
            <person name="Vilgalys R."/>
            <person name="Ruytinx J."/>
            <person name="Liao H.L."/>
            <person name="Branco S."/>
            <person name="Kuo A."/>
            <person name="LaButti K."/>
            <person name="Lipzen A."/>
            <person name="Andreopoulos W."/>
            <person name="Pangilinan J."/>
            <person name="Riley R."/>
            <person name="Hundley H."/>
            <person name="Na H."/>
            <person name="Barry K."/>
            <person name="Grigoriev I.V."/>
            <person name="Stajich J.E."/>
            <person name="Kennedy P.G."/>
        </authorList>
    </citation>
    <scope>NUCLEOTIDE SEQUENCE</scope>
    <source>
        <strain evidence="1">DOB743</strain>
    </source>
</reference>
<accession>A0A9P6ZKT5</accession>
<proteinExistence type="predicted"/>
<sequence length="271" mass="31017">MVGAFHGHAHNRKCQLDWHPMYIPGTGHTEGEGCEHVFSSSNELARGTRHASSFHRRQTVEEHFSFWDADKYATLSNFIWNHYREVLNSIQTLTAELAAIKAELTLTDEDFSQFLKDEHEYLDGLKLPPVRDQLCICYVEVLDELAERRADWDMAREVSNNALTSIPTGSLEEINNALAQARIHVDSSYAKLQHAEGLVAHIKTRLAVDQRWEIGAPEYEHYKEEASLGKYHTALDKLERLVVMRLFELSKLSLSGTGKFIYAEIVILIFF</sequence>
<dbReference type="Pfam" id="PF18758">
    <property type="entry name" value="KDZ"/>
    <property type="match status" value="1"/>
</dbReference>
<dbReference type="PANTHER" id="PTHR33104:SF2">
    <property type="entry name" value="CXC3 LIKE CYSTEINE CLUSTER DOMAIN-CONTAINING PROTEIN"/>
    <property type="match status" value="1"/>
</dbReference>
<evidence type="ECO:0000313" key="2">
    <source>
        <dbReference type="Proteomes" id="UP000714275"/>
    </source>
</evidence>
<dbReference type="Proteomes" id="UP000714275">
    <property type="component" value="Unassembled WGS sequence"/>
</dbReference>
<evidence type="ECO:0000313" key="1">
    <source>
        <dbReference type="EMBL" id="KAG1769947.1"/>
    </source>
</evidence>
<dbReference type="InterPro" id="IPR040521">
    <property type="entry name" value="KDZ"/>
</dbReference>
<keyword evidence="2" id="KW-1185">Reference proteome</keyword>
<dbReference type="OrthoDB" id="3251205at2759"/>
<protein>
    <submittedName>
        <fullName evidence="1">Uncharacterized protein</fullName>
    </submittedName>
</protein>